<dbReference type="OrthoDB" id="429991at2759"/>
<dbReference type="Proteomes" id="UP000694397">
    <property type="component" value="Chromosome 5"/>
</dbReference>
<dbReference type="GO" id="GO:0005856">
    <property type="term" value="C:cytoskeleton"/>
    <property type="evidence" value="ECO:0007669"/>
    <property type="project" value="TreeGrafter"/>
</dbReference>
<organism evidence="2 3">
    <name type="scientific">Scleropages formosus</name>
    <name type="common">Asian bonytongue</name>
    <name type="synonym">Osteoglossum formosum</name>
    <dbReference type="NCBI Taxonomy" id="113540"/>
    <lineage>
        <taxon>Eukaryota</taxon>
        <taxon>Metazoa</taxon>
        <taxon>Chordata</taxon>
        <taxon>Craniata</taxon>
        <taxon>Vertebrata</taxon>
        <taxon>Euteleostomi</taxon>
        <taxon>Actinopterygii</taxon>
        <taxon>Neopterygii</taxon>
        <taxon>Teleostei</taxon>
        <taxon>Osteoglossocephala</taxon>
        <taxon>Osteoglossomorpha</taxon>
        <taxon>Osteoglossiformes</taxon>
        <taxon>Osteoglossidae</taxon>
        <taxon>Scleropages</taxon>
    </lineage>
</organism>
<feature type="region of interest" description="Disordered" evidence="1">
    <location>
        <begin position="88"/>
        <end position="107"/>
    </location>
</feature>
<dbReference type="KEGG" id="sfm:108921140"/>
<reference evidence="2" key="3">
    <citation type="submission" date="2025-09" db="UniProtKB">
        <authorList>
            <consortium name="Ensembl"/>
        </authorList>
    </citation>
    <scope>IDENTIFICATION</scope>
</reference>
<evidence type="ECO:0000313" key="2">
    <source>
        <dbReference type="Ensembl" id="ENSSFOP00015067387.1"/>
    </source>
</evidence>
<dbReference type="InterPro" id="IPR051291">
    <property type="entry name" value="CIMAP"/>
</dbReference>
<proteinExistence type="predicted"/>
<accession>A0A8C9VYG4</accession>
<dbReference type="PANTHER" id="PTHR21580">
    <property type="entry name" value="SHIPPO-1-RELATED"/>
    <property type="match status" value="1"/>
</dbReference>
<gene>
    <name evidence="2" type="primary">CIMAP1A</name>
</gene>
<dbReference type="Ensembl" id="ENSSFOT00015063180.1">
    <property type="protein sequence ID" value="ENSSFOP00015067387.1"/>
    <property type="gene ID" value="ENSSFOG00015021931.2"/>
</dbReference>
<keyword evidence="3" id="KW-1185">Reference proteome</keyword>
<sequence>MADTEVWVGTWRPHKPIGPIAAMYKSPGPKYELPRTLGAEHHDPRMFKAPAYSFGSLHCPLPSSCSPGPGYHVPPHLTRFGWERTPAYSLHSRPKSPTRFQTPAPGQYSLERAGKSLFPSAPAYSLSPRTKSPPKNRTPGPAEYKLPPILGSHTVTKPSAPSFSLKGRSKIGNFYQDLTKTPGPGAYQAPDPSTFKRKAPRYSMTGRNFKPGDKTQKPGPAAHYPEKVTFTRHTAPSFSFGVRHSEFITPLIVKDI</sequence>
<dbReference type="AlphaFoldDB" id="A0A8C9VYG4"/>
<evidence type="ECO:0000256" key="1">
    <source>
        <dbReference type="SAM" id="MobiDB-lite"/>
    </source>
</evidence>
<evidence type="ECO:0000313" key="3">
    <source>
        <dbReference type="Proteomes" id="UP000694397"/>
    </source>
</evidence>
<feature type="region of interest" description="Disordered" evidence="1">
    <location>
        <begin position="119"/>
        <end position="140"/>
    </location>
</feature>
<dbReference type="InterPro" id="IPR010736">
    <property type="entry name" value="SHIPPO-rpt"/>
</dbReference>
<reference evidence="2 3" key="1">
    <citation type="submission" date="2019-04" db="EMBL/GenBank/DDBJ databases">
        <authorList>
            <consortium name="Wellcome Sanger Institute Data Sharing"/>
        </authorList>
    </citation>
    <scope>NUCLEOTIDE SEQUENCE [LARGE SCALE GENOMIC DNA]</scope>
</reference>
<feature type="region of interest" description="Disordered" evidence="1">
    <location>
        <begin position="179"/>
        <end position="199"/>
    </location>
</feature>
<dbReference type="GeneTree" id="ENSGT00940000156191"/>
<reference evidence="2" key="2">
    <citation type="submission" date="2025-08" db="UniProtKB">
        <authorList>
            <consortium name="Ensembl"/>
        </authorList>
    </citation>
    <scope>IDENTIFICATION</scope>
</reference>
<protein>
    <submittedName>
        <fullName evidence="2">Ciliary microtubule associated protein 1A</fullName>
    </submittedName>
</protein>
<dbReference type="PANTHER" id="PTHR21580:SF28">
    <property type="entry name" value="BOREALIN N-TERMINAL DOMAIN-CONTAINING PROTEIN-RELATED"/>
    <property type="match status" value="1"/>
</dbReference>
<dbReference type="Pfam" id="PF07004">
    <property type="entry name" value="SHIPPO-rpt"/>
    <property type="match status" value="5"/>
</dbReference>
<name>A0A8C9VYG4_SCLFO</name>